<protein>
    <submittedName>
        <fullName evidence="1">5-carboxymethyl-2-hydroxymuconate isomerase</fullName>
    </submittedName>
</protein>
<evidence type="ECO:0000313" key="1">
    <source>
        <dbReference type="EMBL" id="PLC41359.1"/>
    </source>
</evidence>
<dbReference type="InterPro" id="IPR014347">
    <property type="entry name" value="Tautomerase/MIF_sf"/>
</dbReference>
<keyword evidence="1" id="KW-0413">Isomerase</keyword>
<dbReference type="Pfam" id="PF02962">
    <property type="entry name" value="CHMI"/>
    <property type="match status" value="1"/>
</dbReference>
<reference evidence="1 2" key="1">
    <citation type="submission" date="2017-12" db="EMBL/GenBank/DDBJ databases">
        <title>Draft genome sequence of Ralstonia pickettii 52.</title>
        <authorList>
            <person name="Zheng B."/>
        </authorList>
    </citation>
    <scope>NUCLEOTIDE SEQUENCE [LARGE SCALE GENOMIC DNA]</scope>
    <source>
        <strain evidence="1 2">52</strain>
    </source>
</reference>
<dbReference type="Gene3D" id="3.30.429.10">
    <property type="entry name" value="Macrophage Migration Inhibitory Factor"/>
    <property type="match status" value="1"/>
</dbReference>
<comment type="caution">
    <text evidence="1">The sequence shown here is derived from an EMBL/GenBank/DDBJ whole genome shotgun (WGS) entry which is preliminary data.</text>
</comment>
<organism evidence="1 2">
    <name type="scientific">Ralstonia pickettii</name>
    <name type="common">Burkholderia pickettii</name>
    <dbReference type="NCBI Taxonomy" id="329"/>
    <lineage>
        <taxon>Bacteria</taxon>
        <taxon>Pseudomonadati</taxon>
        <taxon>Pseudomonadota</taxon>
        <taxon>Betaproteobacteria</taxon>
        <taxon>Burkholderiales</taxon>
        <taxon>Burkholderiaceae</taxon>
        <taxon>Ralstonia</taxon>
    </lineage>
</organism>
<dbReference type="InterPro" id="IPR004220">
    <property type="entry name" value="5-COMe_2-OHmuconate_Isoase"/>
</dbReference>
<dbReference type="RefSeq" id="WP_102066625.1">
    <property type="nucleotide sequence ID" value="NZ_PKQE01000004.1"/>
</dbReference>
<dbReference type="Proteomes" id="UP000234456">
    <property type="component" value="Unassembled WGS sequence"/>
</dbReference>
<evidence type="ECO:0000313" key="2">
    <source>
        <dbReference type="Proteomes" id="UP000234456"/>
    </source>
</evidence>
<dbReference type="EMBL" id="PKQE01000004">
    <property type="protein sequence ID" value="PLC41359.1"/>
    <property type="molecule type" value="Genomic_DNA"/>
</dbReference>
<sequence>MPHVIIEYTANVEADARIPELMRTLNDVLIGHADVFPTAGIRTRALRLDQYRMADGGADDAFIHVTFRIKAGRPKNVTGPICAAMFAAMRAHLADVFARRYLGLTLELVEFDPHGFHVENNVHARFARVAQSQQDGLA</sequence>
<dbReference type="GO" id="GO:0008704">
    <property type="term" value="F:5-carboxymethyl-2-hydroxymuconate delta-isomerase activity"/>
    <property type="evidence" value="ECO:0007669"/>
    <property type="project" value="InterPro"/>
</dbReference>
<dbReference type="SUPFAM" id="SSF55331">
    <property type="entry name" value="Tautomerase/MIF"/>
    <property type="match status" value="1"/>
</dbReference>
<gene>
    <name evidence="1" type="ORF">C0Q88_17355</name>
</gene>
<proteinExistence type="predicted"/>
<dbReference type="OrthoDB" id="9814215at2"/>
<dbReference type="CDD" id="cd00580">
    <property type="entry name" value="CHMI"/>
    <property type="match status" value="1"/>
</dbReference>
<dbReference type="PANTHER" id="PTHR37950:SF1">
    <property type="entry name" value="4-HYDROXYPHENYLACETATE CATABOLISM PROTEIN"/>
    <property type="match status" value="1"/>
</dbReference>
<accession>A0A2N4TNW5</accession>
<dbReference type="PANTHER" id="PTHR37950">
    <property type="entry name" value="4-HYDROXYPHENYLACETATE CATABOLISM PROTEIN"/>
    <property type="match status" value="1"/>
</dbReference>
<dbReference type="AlphaFoldDB" id="A0A2N4TNW5"/>
<name>A0A2N4TNW5_RALPI</name>